<proteinExistence type="predicted"/>
<evidence type="ECO:0000313" key="4">
    <source>
        <dbReference type="Proteomes" id="UP001148838"/>
    </source>
</evidence>
<dbReference type="InterPro" id="IPR057251">
    <property type="entry name" value="FP_C"/>
</dbReference>
<name>A0ABQ8TYM5_PERAM</name>
<organism evidence="3 4">
    <name type="scientific">Periplaneta americana</name>
    <name type="common">American cockroach</name>
    <name type="synonym">Blatta americana</name>
    <dbReference type="NCBI Taxonomy" id="6978"/>
    <lineage>
        <taxon>Eukaryota</taxon>
        <taxon>Metazoa</taxon>
        <taxon>Ecdysozoa</taxon>
        <taxon>Arthropoda</taxon>
        <taxon>Hexapoda</taxon>
        <taxon>Insecta</taxon>
        <taxon>Pterygota</taxon>
        <taxon>Neoptera</taxon>
        <taxon>Polyneoptera</taxon>
        <taxon>Dictyoptera</taxon>
        <taxon>Blattodea</taxon>
        <taxon>Blattoidea</taxon>
        <taxon>Blattidae</taxon>
        <taxon>Blattinae</taxon>
        <taxon>Periplaneta</taxon>
    </lineage>
</organism>
<evidence type="ECO:0000256" key="1">
    <source>
        <dbReference type="SAM" id="MobiDB-lite"/>
    </source>
</evidence>
<gene>
    <name evidence="3" type="ORF">ANN_03317</name>
</gene>
<comment type="caution">
    <text evidence="3">The sequence shown here is derived from an EMBL/GenBank/DDBJ whole genome shotgun (WGS) entry which is preliminary data.</text>
</comment>
<evidence type="ECO:0000259" key="2">
    <source>
        <dbReference type="Pfam" id="PF25298"/>
    </source>
</evidence>
<reference evidence="3 4" key="1">
    <citation type="journal article" date="2022" name="Allergy">
        <title>Genome assembly and annotation of Periplaneta americana reveal a comprehensive cockroach allergen profile.</title>
        <authorList>
            <person name="Wang L."/>
            <person name="Xiong Q."/>
            <person name="Saelim N."/>
            <person name="Wang L."/>
            <person name="Nong W."/>
            <person name="Wan A.T."/>
            <person name="Shi M."/>
            <person name="Liu X."/>
            <person name="Cao Q."/>
            <person name="Hui J.H.L."/>
            <person name="Sookrung N."/>
            <person name="Leung T.F."/>
            <person name="Tungtrongchitr A."/>
            <person name="Tsui S.K.W."/>
        </authorList>
    </citation>
    <scope>NUCLEOTIDE SEQUENCE [LARGE SCALE GENOMIC DNA]</scope>
    <source>
        <strain evidence="3">PWHHKU_190912</strain>
    </source>
</reference>
<feature type="domain" description="FP protein C-terminal" evidence="2">
    <location>
        <begin position="71"/>
        <end position="111"/>
    </location>
</feature>
<protein>
    <recommendedName>
        <fullName evidence="2">FP protein C-terminal domain-containing protein</fullName>
    </recommendedName>
</protein>
<dbReference type="Proteomes" id="UP001148838">
    <property type="component" value="Unassembled WGS sequence"/>
</dbReference>
<sequence>MTPASKVTQHLLLTGRGKTPETTSTTRCSRDAWLQCYKVESKKKGDGPGIPLQRLPNHAGLGRFTAADHLTVATRDLLRKTRDIAKMKGYKFVWTKDCNIFIRENESSSVVSRRNSRRRRFSAEDVSQIKLTNRFNVLETMEVDQPSLNPPQQASAEDDEDLVKLYSGFTKRDHIVIVGGPGNSLDRDVSYSVEKDLENISKDSSHTNVEVAELFDRPNASHIGVIEARRIFRI</sequence>
<keyword evidence="4" id="KW-1185">Reference proteome</keyword>
<feature type="region of interest" description="Disordered" evidence="1">
    <location>
        <begin position="1"/>
        <end position="25"/>
    </location>
</feature>
<accession>A0ABQ8TYM5</accession>
<dbReference type="EMBL" id="JAJSOF020000001">
    <property type="protein sequence ID" value="KAJ4451839.1"/>
    <property type="molecule type" value="Genomic_DNA"/>
</dbReference>
<evidence type="ECO:0000313" key="3">
    <source>
        <dbReference type="EMBL" id="KAJ4451839.1"/>
    </source>
</evidence>
<dbReference type="Pfam" id="PF25298">
    <property type="entry name" value="Baculo_FP_2nd"/>
    <property type="match status" value="1"/>
</dbReference>